<dbReference type="InterPro" id="IPR010982">
    <property type="entry name" value="Lambda_DNA-bd_dom_sf"/>
</dbReference>
<evidence type="ECO:0000259" key="1">
    <source>
        <dbReference type="PROSITE" id="PS50943"/>
    </source>
</evidence>
<dbReference type="EMBL" id="FPIZ01000008">
    <property type="protein sequence ID" value="SFW59234.1"/>
    <property type="molecule type" value="Genomic_DNA"/>
</dbReference>
<dbReference type="PROSITE" id="PS50943">
    <property type="entry name" value="HTH_CROC1"/>
    <property type="match status" value="1"/>
</dbReference>
<sequence>MTLLSKTIKAKRKENGLTQEELSLKSGLGLRLIREIEQGKTSMRMDKVNQLLQLFGMELIPAPKTTYNE</sequence>
<dbReference type="GO" id="GO:0003677">
    <property type="term" value="F:DNA binding"/>
    <property type="evidence" value="ECO:0007669"/>
    <property type="project" value="InterPro"/>
</dbReference>
<dbReference type="OrthoDB" id="1122334at2"/>
<dbReference type="SMART" id="SM00530">
    <property type="entry name" value="HTH_XRE"/>
    <property type="match status" value="1"/>
</dbReference>
<dbReference type="RefSeq" id="WP_072360927.1">
    <property type="nucleotide sequence ID" value="NZ_CP139972.1"/>
</dbReference>
<dbReference type="Proteomes" id="UP000183788">
    <property type="component" value="Unassembled WGS sequence"/>
</dbReference>
<dbReference type="CDD" id="cd00093">
    <property type="entry name" value="HTH_XRE"/>
    <property type="match status" value="1"/>
</dbReference>
<protein>
    <submittedName>
        <fullName evidence="2">Transcriptional regulator, y4mF family</fullName>
    </submittedName>
</protein>
<reference evidence="2 3" key="1">
    <citation type="submission" date="2016-11" db="EMBL/GenBank/DDBJ databases">
        <authorList>
            <person name="Jaros S."/>
            <person name="Januszkiewicz K."/>
            <person name="Wedrychowicz H."/>
        </authorList>
    </citation>
    <scope>NUCLEOTIDE SEQUENCE [LARGE SCALE GENOMIC DNA]</scope>
    <source>
        <strain evidence="2 3">DSM 784</strain>
    </source>
</reference>
<evidence type="ECO:0000313" key="3">
    <source>
        <dbReference type="Proteomes" id="UP000183788"/>
    </source>
</evidence>
<dbReference type="NCBIfam" id="TIGR03070">
    <property type="entry name" value="couple_hipB"/>
    <property type="match status" value="1"/>
</dbReference>
<gene>
    <name evidence="2" type="ORF">SAMN05661012_02746</name>
</gene>
<dbReference type="InterPro" id="IPR017507">
    <property type="entry name" value="Tscrpt_reg_HipB-like"/>
</dbReference>
<name>A0A1K1QH30_9BACT</name>
<accession>A0A1K1QH30</accession>
<dbReference type="Gene3D" id="1.10.260.40">
    <property type="entry name" value="lambda repressor-like DNA-binding domains"/>
    <property type="match status" value="1"/>
</dbReference>
<dbReference type="SUPFAM" id="SSF47413">
    <property type="entry name" value="lambda repressor-like DNA-binding domains"/>
    <property type="match status" value="1"/>
</dbReference>
<organism evidence="2 3">
    <name type="scientific">Chitinophaga sancti</name>
    <dbReference type="NCBI Taxonomy" id="1004"/>
    <lineage>
        <taxon>Bacteria</taxon>
        <taxon>Pseudomonadati</taxon>
        <taxon>Bacteroidota</taxon>
        <taxon>Chitinophagia</taxon>
        <taxon>Chitinophagales</taxon>
        <taxon>Chitinophagaceae</taxon>
        <taxon>Chitinophaga</taxon>
    </lineage>
</organism>
<dbReference type="STRING" id="1004.SAMN05661012_02746"/>
<dbReference type="Pfam" id="PF01381">
    <property type="entry name" value="HTH_3"/>
    <property type="match status" value="1"/>
</dbReference>
<feature type="domain" description="HTH cro/C1-type" evidence="1">
    <location>
        <begin position="8"/>
        <end position="62"/>
    </location>
</feature>
<dbReference type="AlphaFoldDB" id="A0A1K1QH30"/>
<dbReference type="InterPro" id="IPR001387">
    <property type="entry name" value="Cro/C1-type_HTH"/>
</dbReference>
<evidence type="ECO:0000313" key="2">
    <source>
        <dbReference type="EMBL" id="SFW59234.1"/>
    </source>
</evidence>
<proteinExistence type="predicted"/>